<feature type="region of interest" description="Disordered" evidence="1">
    <location>
        <begin position="1"/>
        <end position="35"/>
    </location>
</feature>
<accession>A0A0M9AHE6</accession>
<dbReference type="EMBL" id="WOWB01000006">
    <property type="protein sequence ID" value="NLV08261.1"/>
    <property type="molecule type" value="Genomic_DNA"/>
</dbReference>
<dbReference type="Pfam" id="PF26266">
    <property type="entry name" value="DUF8069"/>
    <property type="match status" value="1"/>
</dbReference>
<dbReference type="AlphaFoldDB" id="A0A0M9AHE6"/>
<reference evidence="3 5" key="1">
    <citation type="submission" date="2015-08" db="EMBL/GenBank/DDBJ databases">
        <title>Genomes of Isolates from Cabo Rojo, PR.</title>
        <authorList>
            <person name="Sanchez-Nieves R.L."/>
            <person name="Montalvo-Rodriguez R."/>
        </authorList>
    </citation>
    <scope>NUCLEOTIDE SEQUENCE [LARGE SCALE GENOMIC DNA]</scope>
    <source>
        <strain evidence="3 5">SL3</strain>
    </source>
</reference>
<dbReference type="PATRIC" id="fig|1705562.3.peg.777"/>
<sequence>MDPTETVPDYERFEREQIAQDRDRQRPDTVEIDEPRSRDVVTRLLAEGVVEPIPEQEVLQHVPSGKCFDSDLALVYFHEGWEAQSKE</sequence>
<protein>
    <recommendedName>
        <fullName evidence="2">DUF8069 domain-containing protein</fullName>
    </recommendedName>
</protein>
<comment type="caution">
    <text evidence="3">The sequence shown here is derived from an EMBL/GenBank/DDBJ whole genome shotgun (WGS) entry which is preliminary data.</text>
</comment>
<evidence type="ECO:0000313" key="3">
    <source>
        <dbReference type="EMBL" id="KOX91508.1"/>
    </source>
</evidence>
<dbReference type="RefSeq" id="WP_053969531.1">
    <property type="nucleotide sequence ID" value="NZ_JAWJXX010000008.1"/>
</dbReference>
<dbReference type="Proteomes" id="UP000610611">
    <property type="component" value="Unassembled WGS sequence"/>
</dbReference>
<feature type="compositionally biased region" description="Basic and acidic residues" evidence="1">
    <location>
        <begin position="9"/>
        <end position="35"/>
    </location>
</feature>
<evidence type="ECO:0000313" key="4">
    <source>
        <dbReference type="EMBL" id="NLV08261.1"/>
    </source>
</evidence>
<dbReference type="Proteomes" id="UP000037729">
    <property type="component" value="Unassembled WGS sequence"/>
</dbReference>
<evidence type="ECO:0000259" key="2">
    <source>
        <dbReference type="Pfam" id="PF26266"/>
    </source>
</evidence>
<keyword evidence="5" id="KW-1185">Reference proteome</keyword>
<gene>
    <name evidence="3" type="ORF">AMS69_18640</name>
    <name evidence="4" type="ORF">GOC83_19270</name>
</gene>
<feature type="domain" description="DUF8069" evidence="2">
    <location>
        <begin position="5"/>
        <end position="85"/>
    </location>
</feature>
<evidence type="ECO:0000313" key="5">
    <source>
        <dbReference type="Proteomes" id="UP000037729"/>
    </source>
</evidence>
<dbReference type="InterPro" id="IPR058382">
    <property type="entry name" value="DUF8069"/>
</dbReference>
<dbReference type="OrthoDB" id="265281at2157"/>
<evidence type="ECO:0000256" key="1">
    <source>
        <dbReference type="SAM" id="MobiDB-lite"/>
    </source>
</evidence>
<dbReference type="EMBL" id="LIUF01000010">
    <property type="protein sequence ID" value="KOX91508.1"/>
    <property type="molecule type" value="Genomic_DNA"/>
</dbReference>
<name>A0A0M9AHE6_9EURY</name>
<proteinExistence type="predicted"/>
<organism evidence="3 5">
    <name type="scientific">Haloarcula rubripromontorii</name>
    <dbReference type="NCBI Taxonomy" id="1705562"/>
    <lineage>
        <taxon>Archaea</taxon>
        <taxon>Methanobacteriati</taxon>
        <taxon>Methanobacteriota</taxon>
        <taxon>Stenosarchaea group</taxon>
        <taxon>Halobacteria</taxon>
        <taxon>Halobacteriales</taxon>
        <taxon>Haloarculaceae</taxon>
        <taxon>Haloarcula</taxon>
    </lineage>
</organism>
<dbReference type="STRING" id="1705562.AMS69_18640"/>
<reference evidence="4" key="2">
    <citation type="submission" date="2019-12" db="EMBL/GenBank/DDBJ databases">
        <title>The whole-genome sequencing of Haloarcula japonica strain pws8.</title>
        <authorList>
            <person name="Verma D.K."/>
            <person name="Gopal K."/>
            <person name="Prasad E.S."/>
        </authorList>
    </citation>
    <scope>NUCLEOTIDE SEQUENCE</scope>
    <source>
        <strain evidence="4">Pws8</strain>
    </source>
</reference>